<reference evidence="2 3" key="1">
    <citation type="submission" date="2023-10" db="EMBL/GenBank/DDBJ databases">
        <title>Chromosome-scale genome assembly provides insights into flower coloration mechanisms of Canna indica.</title>
        <authorList>
            <person name="Li C."/>
        </authorList>
    </citation>
    <scope>NUCLEOTIDE SEQUENCE [LARGE SCALE GENOMIC DNA]</scope>
    <source>
        <tissue evidence="2">Flower</tissue>
    </source>
</reference>
<sequence length="173" mass="19468">MLCAFTKHRTLHQKEGGALLTEEDFLYLIRKAGGGTIPITARTLETIIRLSSSCQNEAETRACLQRTNVEAALQVLNFAIYHKELTDMEEREQQELEMKQKADHDAEQNNGNVDGGSRIEAFESILDQHVLANHLDQTSIAEIEQLVNREATMPYTRRQISSILEDKGAEGRG</sequence>
<dbReference type="AlphaFoldDB" id="A0AAQ3KSL0"/>
<feature type="region of interest" description="Disordered" evidence="1">
    <location>
        <begin position="91"/>
        <end position="116"/>
    </location>
</feature>
<evidence type="ECO:0000256" key="1">
    <source>
        <dbReference type="SAM" id="MobiDB-lite"/>
    </source>
</evidence>
<evidence type="ECO:0000313" key="2">
    <source>
        <dbReference type="EMBL" id="WOL13625.1"/>
    </source>
</evidence>
<name>A0AAQ3KSL0_9LILI</name>
<gene>
    <name evidence="2" type="ORF">Cni_G22396</name>
</gene>
<dbReference type="Proteomes" id="UP001327560">
    <property type="component" value="Chromosome 7"/>
</dbReference>
<accession>A0AAQ3KSL0</accession>
<dbReference type="EMBL" id="CP136896">
    <property type="protein sequence ID" value="WOL13625.1"/>
    <property type="molecule type" value="Genomic_DNA"/>
</dbReference>
<evidence type="ECO:0000313" key="3">
    <source>
        <dbReference type="Proteomes" id="UP001327560"/>
    </source>
</evidence>
<protein>
    <submittedName>
        <fullName evidence="2">DNA replication licensing factor MCM3</fullName>
    </submittedName>
</protein>
<proteinExistence type="predicted"/>
<keyword evidence="3" id="KW-1185">Reference proteome</keyword>
<organism evidence="2 3">
    <name type="scientific">Canna indica</name>
    <name type="common">Indian-shot</name>
    <dbReference type="NCBI Taxonomy" id="4628"/>
    <lineage>
        <taxon>Eukaryota</taxon>
        <taxon>Viridiplantae</taxon>
        <taxon>Streptophyta</taxon>
        <taxon>Embryophyta</taxon>
        <taxon>Tracheophyta</taxon>
        <taxon>Spermatophyta</taxon>
        <taxon>Magnoliopsida</taxon>
        <taxon>Liliopsida</taxon>
        <taxon>Zingiberales</taxon>
        <taxon>Cannaceae</taxon>
        <taxon>Canna</taxon>
    </lineage>
</organism>
<feature type="compositionally biased region" description="Basic and acidic residues" evidence="1">
    <location>
        <begin position="91"/>
        <end position="107"/>
    </location>
</feature>